<comment type="caution">
    <text evidence="9">Lacks conserved residue(s) required for the propagation of feature annotation.</text>
</comment>
<evidence type="ECO:0000256" key="2">
    <source>
        <dbReference type="ARBA" id="ARBA00004651"/>
    </source>
</evidence>
<accession>A0A818RP99</accession>
<name>A0A818RP99_9BILA</name>
<gene>
    <name evidence="10" type="ORF">FNK824_LOCUS6513</name>
    <name evidence="12" type="ORF">JBS370_LOCUS24262</name>
    <name evidence="11" type="ORF">OTI717_LOCUS22115</name>
</gene>
<evidence type="ECO:0000256" key="6">
    <source>
        <dbReference type="ARBA" id="ARBA00022692"/>
    </source>
</evidence>
<feature type="transmembrane region" description="Helical" evidence="9">
    <location>
        <begin position="12"/>
        <end position="32"/>
    </location>
</feature>
<evidence type="ECO:0000256" key="7">
    <source>
        <dbReference type="ARBA" id="ARBA00022989"/>
    </source>
</evidence>
<evidence type="ECO:0000256" key="3">
    <source>
        <dbReference type="ARBA" id="ARBA00006366"/>
    </source>
</evidence>
<proteinExistence type="inferred from homology"/>
<evidence type="ECO:0000313" key="10">
    <source>
        <dbReference type="EMBL" id="CAF3660339.1"/>
    </source>
</evidence>
<dbReference type="GO" id="GO:0005886">
    <property type="term" value="C:plasma membrane"/>
    <property type="evidence" value="ECO:0007669"/>
    <property type="project" value="UniProtKB-SubCell"/>
</dbReference>
<dbReference type="AlphaFoldDB" id="A0A818RP99"/>
<comment type="function">
    <text evidence="9">Plasma membrane transporter mediating the uptake by cells of the water soluble vitamin B2/riboflavin that plays a key role in biochemical oxidation-reduction reactions of the carbohydrate, lipid, and amino acid metabolism.</text>
</comment>
<dbReference type="Proteomes" id="UP000663823">
    <property type="component" value="Unassembled WGS sequence"/>
</dbReference>
<dbReference type="EMBL" id="CAJOBE010000567">
    <property type="protein sequence ID" value="CAF3660339.1"/>
    <property type="molecule type" value="Genomic_DNA"/>
</dbReference>
<comment type="caution">
    <text evidence="10">The sequence shown here is derived from an EMBL/GenBank/DDBJ whole genome shotgun (WGS) entry which is preliminary data.</text>
</comment>
<comment type="subcellular location">
    <subcellularLocation>
        <location evidence="2 9">Cell membrane</location>
        <topology evidence="2 9">Multi-pass membrane protein</topology>
    </subcellularLocation>
</comment>
<keyword evidence="4 9" id="KW-0813">Transport</keyword>
<dbReference type="PANTHER" id="PTHR12929">
    <property type="entry name" value="SOLUTE CARRIER FAMILY 52"/>
    <property type="match status" value="1"/>
</dbReference>
<evidence type="ECO:0000256" key="5">
    <source>
        <dbReference type="ARBA" id="ARBA00022475"/>
    </source>
</evidence>
<evidence type="ECO:0000256" key="1">
    <source>
        <dbReference type="ARBA" id="ARBA00000215"/>
    </source>
</evidence>
<dbReference type="GO" id="GO:0032217">
    <property type="term" value="F:riboflavin transmembrane transporter activity"/>
    <property type="evidence" value="ECO:0007669"/>
    <property type="project" value="UniProtKB-UniRule"/>
</dbReference>
<dbReference type="Pfam" id="PF06237">
    <property type="entry name" value="SLC52_ribofla_tr"/>
    <property type="match status" value="2"/>
</dbReference>
<organism evidence="10 13">
    <name type="scientific">Rotaria sordida</name>
    <dbReference type="NCBI Taxonomy" id="392033"/>
    <lineage>
        <taxon>Eukaryota</taxon>
        <taxon>Metazoa</taxon>
        <taxon>Spiralia</taxon>
        <taxon>Gnathifera</taxon>
        <taxon>Rotifera</taxon>
        <taxon>Eurotatoria</taxon>
        <taxon>Bdelloidea</taxon>
        <taxon>Philodinida</taxon>
        <taxon>Philodinidae</taxon>
        <taxon>Rotaria</taxon>
    </lineage>
</organism>
<feature type="transmembrane region" description="Helical" evidence="9">
    <location>
        <begin position="138"/>
        <end position="156"/>
    </location>
</feature>
<keyword evidence="6 9" id="KW-0812">Transmembrane</keyword>
<dbReference type="EMBL" id="CAJOBD010003752">
    <property type="protein sequence ID" value="CAF3964239.1"/>
    <property type="molecule type" value="Genomic_DNA"/>
</dbReference>
<evidence type="ECO:0000313" key="13">
    <source>
        <dbReference type="Proteomes" id="UP000663874"/>
    </source>
</evidence>
<dbReference type="InterPro" id="IPR009357">
    <property type="entry name" value="Riboflavin_transptr"/>
</dbReference>
<reference evidence="10" key="1">
    <citation type="submission" date="2021-02" db="EMBL/GenBank/DDBJ databases">
        <authorList>
            <person name="Nowell W R."/>
        </authorList>
    </citation>
    <scope>NUCLEOTIDE SEQUENCE</scope>
</reference>
<evidence type="ECO:0000313" key="11">
    <source>
        <dbReference type="EMBL" id="CAF3868960.1"/>
    </source>
</evidence>
<feature type="transmembrane region" description="Helical" evidence="9">
    <location>
        <begin position="52"/>
        <end position="76"/>
    </location>
</feature>
<protein>
    <recommendedName>
        <fullName evidence="9">Riboflavin transporter</fullName>
    </recommendedName>
</protein>
<dbReference type="EMBL" id="CAJOAX010003711">
    <property type="protein sequence ID" value="CAF3868960.1"/>
    <property type="molecule type" value="Genomic_DNA"/>
</dbReference>
<evidence type="ECO:0000256" key="8">
    <source>
        <dbReference type="ARBA" id="ARBA00023136"/>
    </source>
</evidence>
<dbReference type="Proteomes" id="UP000663874">
    <property type="component" value="Unassembled WGS sequence"/>
</dbReference>
<sequence>MFHQFNKLKECITYILLTFVSVSSWVDINAIFAELSQIVLTQPEGWKLGAHLGLVVNIGNIAPFALVIFKCIFVDCTSMVTLSDYMTHFQTKFTSTLFLGESLSMILPSFLAIAQGSITFSFDVFLCFKSPCPPFANTIKGSVLVLLIWLSTYILISYPRLVMANYLRIHSPNGMFWFGVSNQIGSFIGSVAAYLLVETFSQFKEILPCEQLKC</sequence>
<evidence type="ECO:0000256" key="9">
    <source>
        <dbReference type="RuleBase" id="RU368035"/>
    </source>
</evidence>
<keyword evidence="7 9" id="KW-1133">Transmembrane helix</keyword>
<comment type="catalytic activity">
    <reaction evidence="1 9">
        <text>riboflavin(in) = riboflavin(out)</text>
        <dbReference type="Rhea" id="RHEA:35015"/>
        <dbReference type="ChEBI" id="CHEBI:57986"/>
    </reaction>
</comment>
<dbReference type="Proteomes" id="UP000663836">
    <property type="component" value="Unassembled WGS sequence"/>
</dbReference>
<feature type="transmembrane region" description="Helical" evidence="9">
    <location>
        <begin position="97"/>
        <end position="118"/>
    </location>
</feature>
<evidence type="ECO:0000256" key="4">
    <source>
        <dbReference type="ARBA" id="ARBA00022448"/>
    </source>
</evidence>
<keyword evidence="8 9" id="KW-0472">Membrane</keyword>
<keyword evidence="5 9" id="KW-1003">Cell membrane</keyword>
<feature type="transmembrane region" description="Helical" evidence="9">
    <location>
        <begin position="176"/>
        <end position="197"/>
    </location>
</feature>
<comment type="similarity">
    <text evidence="3 9">Belongs to the riboflavin transporter family.</text>
</comment>
<evidence type="ECO:0000313" key="12">
    <source>
        <dbReference type="EMBL" id="CAF3964239.1"/>
    </source>
</evidence>